<organism evidence="2 3">
    <name type="scientific">Flavivirga spongiicola</name>
    <dbReference type="NCBI Taxonomy" id="421621"/>
    <lineage>
        <taxon>Bacteria</taxon>
        <taxon>Pseudomonadati</taxon>
        <taxon>Bacteroidota</taxon>
        <taxon>Flavobacteriia</taxon>
        <taxon>Flavobacteriales</taxon>
        <taxon>Flavobacteriaceae</taxon>
        <taxon>Flavivirga</taxon>
    </lineage>
</organism>
<accession>A0ABU7XVX2</accession>
<sequence>MRKIMKSTSYVLLLFCLSLLASCSDKNQKEEPISKRVVILGLDGISVDGYNTAKTPNLDKLMEDGVLSLTTRNVMPSVTLPNWTSHLTGSGPEQHGVLSNSWQKDKIVLPAIEKDKDGYYPSIFKLLKEEVPTIKTAFYYNWAELINSMNPRYFDEVSFEDNDEYLKNYGQAFNFIKTNKDYPTLVFLYSVHTDHAGHNHGWMSPEYIASIEEVDVHIGAFIKKLKKEKLYGDTHFMFFTDHGGDPKRGHGGKTKQELEVPWAITGPGIQKGKLTEPNNSVNTATTIAHLFGIKNIPLSWTGEVPESIFIKK</sequence>
<dbReference type="PANTHER" id="PTHR10151:SF120">
    <property type="entry name" value="BIS(5'-ADENOSYL)-TRIPHOSPHATASE"/>
    <property type="match status" value="1"/>
</dbReference>
<keyword evidence="3" id="KW-1185">Reference proteome</keyword>
<gene>
    <name evidence="2" type="ORF">N1F79_12500</name>
</gene>
<protein>
    <submittedName>
        <fullName evidence="2">Alkaline phosphatase family protein</fullName>
    </submittedName>
</protein>
<dbReference type="PANTHER" id="PTHR10151">
    <property type="entry name" value="ECTONUCLEOTIDE PYROPHOSPHATASE/PHOSPHODIESTERASE"/>
    <property type="match status" value="1"/>
</dbReference>
<evidence type="ECO:0000313" key="2">
    <source>
        <dbReference type="EMBL" id="MEF3833955.1"/>
    </source>
</evidence>
<comment type="caution">
    <text evidence="2">The sequence shown here is derived from an EMBL/GenBank/DDBJ whole genome shotgun (WGS) entry which is preliminary data.</text>
</comment>
<dbReference type="Proteomes" id="UP001337305">
    <property type="component" value="Unassembled WGS sequence"/>
</dbReference>
<evidence type="ECO:0000256" key="1">
    <source>
        <dbReference type="SAM" id="SignalP"/>
    </source>
</evidence>
<dbReference type="PROSITE" id="PS51257">
    <property type="entry name" value="PROKAR_LIPOPROTEIN"/>
    <property type="match status" value="1"/>
</dbReference>
<dbReference type="InterPro" id="IPR017850">
    <property type="entry name" value="Alkaline_phosphatase_core_sf"/>
</dbReference>
<dbReference type="Gene3D" id="3.40.720.10">
    <property type="entry name" value="Alkaline Phosphatase, subunit A"/>
    <property type="match status" value="1"/>
</dbReference>
<dbReference type="Pfam" id="PF01663">
    <property type="entry name" value="Phosphodiest"/>
    <property type="match status" value="1"/>
</dbReference>
<keyword evidence="1" id="KW-0732">Signal</keyword>
<name>A0ABU7XVX2_9FLAO</name>
<reference evidence="2 3" key="1">
    <citation type="submission" date="2022-09" db="EMBL/GenBank/DDBJ databases">
        <title>Genome sequencing of Flavivirga sp. MEBiC05379.</title>
        <authorList>
            <person name="Oh H.-M."/>
            <person name="Kwon K.K."/>
            <person name="Park M.J."/>
            <person name="Yang S.-H."/>
        </authorList>
    </citation>
    <scope>NUCLEOTIDE SEQUENCE [LARGE SCALE GENOMIC DNA]</scope>
    <source>
        <strain evidence="2 3">MEBiC05379</strain>
    </source>
</reference>
<dbReference type="SUPFAM" id="SSF53649">
    <property type="entry name" value="Alkaline phosphatase-like"/>
    <property type="match status" value="1"/>
</dbReference>
<evidence type="ECO:0000313" key="3">
    <source>
        <dbReference type="Proteomes" id="UP001337305"/>
    </source>
</evidence>
<proteinExistence type="predicted"/>
<dbReference type="InterPro" id="IPR002591">
    <property type="entry name" value="Phosphodiest/P_Trfase"/>
</dbReference>
<dbReference type="RefSeq" id="WP_303306293.1">
    <property type="nucleotide sequence ID" value="NZ_JAODOP010000004.1"/>
</dbReference>
<dbReference type="EMBL" id="JAODOP010000004">
    <property type="protein sequence ID" value="MEF3833955.1"/>
    <property type="molecule type" value="Genomic_DNA"/>
</dbReference>
<feature type="chain" id="PRO_5045333668" evidence="1">
    <location>
        <begin position="22"/>
        <end position="312"/>
    </location>
</feature>
<feature type="signal peptide" evidence="1">
    <location>
        <begin position="1"/>
        <end position="21"/>
    </location>
</feature>